<dbReference type="GO" id="GO:0003700">
    <property type="term" value="F:DNA-binding transcription factor activity"/>
    <property type="evidence" value="ECO:0007669"/>
    <property type="project" value="TreeGrafter"/>
</dbReference>
<dbReference type="InterPro" id="IPR029016">
    <property type="entry name" value="GAF-like_dom_sf"/>
</dbReference>
<dbReference type="PROSITE" id="PS51078">
    <property type="entry name" value="ICLR_ED"/>
    <property type="match status" value="1"/>
</dbReference>
<protein>
    <submittedName>
        <fullName evidence="6">Transcriptional regulator, IclR family</fullName>
    </submittedName>
</protein>
<dbReference type="GO" id="GO:0003677">
    <property type="term" value="F:DNA binding"/>
    <property type="evidence" value="ECO:0007669"/>
    <property type="project" value="UniProtKB-KW"/>
</dbReference>
<evidence type="ECO:0000256" key="2">
    <source>
        <dbReference type="ARBA" id="ARBA00023125"/>
    </source>
</evidence>
<dbReference type="RefSeq" id="WP_092963499.1">
    <property type="nucleotide sequence ID" value="NZ_FOSQ01000028.1"/>
</dbReference>
<keyword evidence="3" id="KW-0804">Transcription</keyword>
<dbReference type="Pfam" id="PF09339">
    <property type="entry name" value="HTH_IclR"/>
    <property type="match status" value="1"/>
</dbReference>
<accession>A0A1I4FBK9</accession>
<gene>
    <name evidence="6" type="ORF">SAMN02745775_1284</name>
</gene>
<dbReference type="InterPro" id="IPR036390">
    <property type="entry name" value="WH_DNA-bd_sf"/>
</dbReference>
<dbReference type="Gene3D" id="3.30.450.40">
    <property type="match status" value="1"/>
</dbReference>
<dbReference type="SUPFAM" id="SSF55781">
    <property type="entry name" value="GAF domain-like"/>
    <property type="match status" value="1"/>
</dbReference>
<dbReference type="InterPro" id="IPR036388">
    <property type="entry name" value="WH-like_DNA-bd_sf"/>
</dbReference>
<dbReference type="InterPro" id="IPR014757">
    <property type="entry name" value="Tscrpt_reg_IclR_C"/>
</dbReference>
<dbReference type="EMBL" id="FOSQ01000028">
    <property type="protein sequence ID" value="SFL15392.1"/>
    <property type="molecule type" value="Genomic_DNA"/>
</dbReference>
<name>A0A1I4FBK9_9PROT</name>
<keyword evidence="7" id="KW-1185">Reference proteome</keyword>
<evidence type="ECO:0000259" key="5">
    <source>
        <dbReference type="PROSITE" id="PS51078"/>
    </source>
</evidence>
<evidence type="ECO:0000259" key="4">
    <source>
        <dbReference type="PROSITE" id="PS51077"/>
    </source>
</evidence>
<dbReference type="AlphaFoldDB" id="A0A1I4FBK9"/>
<dbReference type="InterPro" id="IPR050707">
    <property type="entry name" value="HTH_MetabolicPath_Reg"/>
</dbReference>
<dbReference type="STRING" id="1123062.SAMN02745775_1284"/>
<evidence type="ECO:0000256" key="1">
    <source>
        <dbReference type="ARBA" id="ARBA00023015"/>
    </source>
</evidence>
<dbReference type="GO" id="GO:0045892">
    <property type="term" value="P:negative regulation of DNA-templated transcription"/>
    <property type="evidence" value="ECO:0007669"/>
    <property type="project" value="TreeGrafter"/>
</dbReference>
<dbReference type="SUPFAM" id="SSF46785">
    <property type="entry name" value="Winged helix' DNA-binding domain"/>
    <property type="match status" value="1"/>
</dbReference>
<dbReference type="SMART" id="SM00346">
    <property type="entry name" value="HTH_ICLR"/>
    <property type="match status" value="1"/>
</dbReference>
<feature type="domain" description="IclR-ED" evidence="5">
    <location>
        <begin position="64"/>
        <end position="246"/>
    </location>
</feature>
<organism evidence="6 7">
    <name type="scientific">Falsiroseomonas stagni DSM 19981</name>
    <dbReference type="NCBI Taxonomy" id="1123062"/>
    <lineage>
        <taxon>Bacteria</taxon>
        <taxon>Pseudomonadati</taxon>
        <taxon>Pseudomonadota</taxon>
        <taxon>Alphaproteobacteria</taxon>
        <taxon>Acetobacterales</taxon>
        <taxon>Roseomonadaceae</taxon>
        <taxon>Falsiroseomonas</taxon>
    </lineage>
</organism>
<sequence length="256" mass="27173">MTILDGAAQVLRCYGADCTELTVTDLVGRLGWPKSNASRLLRAMRDAGLLETVGDSKRYRPGLLLVDVARAYRRSSSLIDRADAVVAEVSAACGHTGYVTLRAGLEVTAVTDHQGSNALRVSSTIGRRLPAFASATGRSLLARLPDAEVRRLYAAGFEPPSPNAPQDIADLLRRLAEVRRRGYATSHDEANRGVGAIAVAVAEPETAELVSLCISYPAATTDTTERRTIARALLEGAARIGAITGDAAHRPVKRSA</sequence>
<evidence type="ECO:0000313" key="6">
    <source>
        <dbReference type="EMBL" id="SFL15392.1"/>
    </source>
</evidence>
<evidence type="ECO:0000313" key="7">
    <source>
        <dbReference type="Proteomes" id="UP000199473"/>
    </source>
</evidence>
<dbReference type="Pfam" id="PF01614">
    <property type="entry name" value="IclR_C"/>
    <property type="match status" value="1"/>
</dbReference>
<dbReference type="Gene3D" id="1.10.10.10">
    <property type="entry name" value="Winged helix-like DNA-binding domain superfamily/Winged helix DNA-binding domain"/>
    <property type="match status" value="1"/>
</dbReference>
<dbReference type="PANTHER" id="PTHR30136:SF35">
    <property type="entry name" value="HTH-TYPE TRANSCRIPTIONAL REGULATOR RV1719"/>
    <property type="match status" value="1"/>
</dbReference>
<dbReference type="InterPro" id="IPR005471">
    <property type="entry name" value="Tscrpt_reg_IclR_N"/>
</dbReference>
<reference evidence="6 7" key="1">
    <citation type="submission" date="2016-10" db="EMBL/GenBank/DDBJ databases">
        <authorList>
            <person name="de Groot N.N."/>
        </authorList>
    </citation>
    <scope>NUCLEOTIDE SEQUENCE [LARGE SCALE GENOMIC DNA]</scope>
    <source>
        <strain evidence="6 7">DSM 19981</strain>
    </source>
</reference>
<proteinExistence type="predicted"/>
<dbReference type="PANTHER" id="PTHR30136">
    <property type="entry name" value="HELIX-TURN-HELIX TRANSCRIPTIONAL REGULATOR, ICLR FAMILY"/>
    <property type="match status" value="1"/>
</dbReference>
<dbReference type="Proteomes" id="UP000199473">
    <property type="component" value="Unassembled WGS sequence"/>
</dbReference>
<dbReference type="PROSITE" id="PS51077">
    <property type="entry name" value="HTH_ICLR"/>
    <property type="match status" value="1"/>
</dbReference>
<keyword evidence="1" id="KW-0805">Transcription regulation</keyword>
<evidence type="ECO:0000256" key="3">
    <source>
        <dbReference type="ARBA" id="ARBA00023163"/>
    </source>
</evidence>
<dbReference type="OrthoDB" id="9807558at2"/>
<feature type="domain" description="HTH iclR-type" evidence="4">
    <location>
        <begin position="1"/>
        <end position="63"/>
    </location>
</feature>
<keyword evidence="2" id="KW-0238">DNA-binding</keyword>